<dbReference type="Pfam" id="PF09445">
    <property type="entry name" value="Methyltransf_15"/>
    <property type="match status" value="1"/>
</dbReference>
<evidence type="ECO:0000256" key="18">
    <source>
        <dbReference type="ARBA" id="ARBA00049790"/>
    </source>
</evidence>
<evidence type="ECO:0000256" key="20">
    <source>
        <dbReference type="ARBA" id="ARBA00064494"/>
    </source>
</evidence>
<keyword evidence="8 24" id="KW-0808">Transferase</keyword>
<keyword evidence="12" id="KW-0539">Nucleus</keyword>
<reference evidence="24 25" key="1">
    <citation type="submission" date="2016-07" db="EMBL/GenBank/DDBJ databases">
        <title>Pervasive Adenine N6-methylation of Active Genes in Fungi.</title>
        <authorList>
            <consortium name="DOE Joint Genome Institute"/>
            <person name="Mondo S.J."/>
            <person name="Dannebaum R.O."/>
            <person name="Kuo R.C."/>
            <person name="Labutti K."/>
            <person name="Haridas S."/>
            <person name="Kuo A."/>
            <person name="Salamov A."/>
            <person name="Ahrendt S.R."/>
            <person name="Lipzen A."/>
            <person name="Sullivan W."/>
            <person name="Andreopoulos W.B."/>
            <person name="Clum A."/>
            <person name="Lindquist E."/>
            <person name="Daum C."/>
            <person name="Ramamoorthy G.K."/>
            <person name="Gryganskyi A."/>
            <person name="Culley D."/>
            <person name="Magnuson J.K."/>
            <person name="James T.Y."/>
            <person name="O'Malley M.A."/>
            <person name="Stajich J.E."/>
            <person name="Spatafora J.W."/>
            <person name="Visel A."/>
            <person name="Grigoriev I.V."/>
        </authorList>
    </citation>
    <scope>NUCLEOTIDE SEQUENCE [LARGE SCALE GENOMIC DNA]</scope>
    <source>
        <strain evidence="24 25">NRRL 1336</strain>
    </source>
</reference>
<dbReference type="AlphaFoldDB" id="A0A1X2I767"/>
<evidence type="ECO:0000256" key="1">
    <source>
        <dbReference type="ARBA" id="ARBA00004408"/>
    </source>
</evidence>
<comment type="similarity">
    <text evidence="13">Belongs to the methyltransferase superfamily. Trimethylguanosine synthase family.</text>
</comment>
<proteinExistence type="inferred from homology"/>
<comment type="subunit">
    <text evidence="20">May form homooligomers. Interacts with CREBBP/CBP, EED/WAIT1, EP300/P300, NCOA6/PRIP, PPARBP/PBP and SMN.</text>
</comment>
<evidence type="ECO:0000256" key="11">
    <source>
        <dbReference type="ARBA" id="ARBA00023163"/>
    </source>
</evidence>
<comment type="catalytic activity">
    <reaction evidence="15">
        <text>a 5'-end (N(7)-methyl 5'-triphosphoguanosine)-ribonucleoside in snoRNA + S-adenosyl-L-methionine = a 5'-end (N(2),N(7)-dimethyl 5'-triphosphoguanosine)-ribonucleoside in snoRNA + S-adenosyl-L-homocysteine + H(+)</text>
        <dbReference type="Rhea" id="RHEA:78475"/>
        <dbReference type="Rhea" id="RHEA-COMP:19086"/>
        <dbReference type="Rhea" id="RHEA-COMP:19088"/>
        <dbReference type="ChEBI" id="CHEBI:15378"/>
        <dbReference type="ChEBI" id="CHEBI:57856"/>
        <dbReference type="ChEBI" id="CHEBI:59789"/>
        <dbReference type="ChEBI" id="CHEBI:156461"/>
        <dbReference type="ChEBI" id="CHEBI:172880"/>
    </reaction>
    <physiologicalReaction direction="left-to-right" evidence="15">
        <dbReference type="Rhea" id="RHEA:78476"/>
    </physiologicalReaction>
</comment>
<dbReference type="GO" id="GO:0015030">
    <property type="term" value="C:Cajal body"/>
    <property type="evidence" value="ECO:0007669"/>
    <property type="project" value="UniProtKB-SubCell"/>
</dbReference>
<evidence type="ECO:0000256" key="16">
    <source>
        <dbReference type="ARBA" id="ARBA00048763"/>
    </source>
</evidence>
<evidence type="ECO:0000256" key="17">
    <source>
        <dbReference type="ARBA" id="ARBA00049075"/>
    </source>
</evidence>
<keyword evidence="11" id="KW-0804">Transcription</keyword>
<comment type="function">
    <text evidence="19">Catalyzes the 2 serial methylation steps for the conversion of the 7-monomethylguanosine (m(7)G) caps of snRNAs and snoRNAs to a 2,2,7-trimethylguanosine (m(2,2,7)G) cap structure. The enzyme is specific for guanine, and N7 methylation must precede N2 methylation. Hypermethylation of the m7G cap of U snRNAs leads to their concentration in nuclear foci, their colocalization with coilin and the formation of canonical Cajal bodies (CBs). Plays a role in transcriptional regulation.</text>
</comment>
<comment type="catalytic activity">
    <reaction evidence="16">
        <text>a 5'-end (N(2),N(7)-dimethyl 5'-triphosphoguanosine)-ribonucleoside in snRNA + S-adenosyl-L-methionine = a 5'-end (N(2),N(2),N(7)-trimethyl 5'-triphosphoguanosine)-ribonucleoside in snRNA + S-adenosyl-L-homocysteine + H(+)</text>
        <dbReference type="Rhea" id="RHEA:78479"/>
        <dbReference type="Rhea" id="RHEA-COMP:19087"/>
        <dbReference type="Rhea" id="RHEA-COMP:19089"/>
        <dbReference type="ChEBI" id="CHEBI:15378"/>
        <dbReference type="ChEBI" id="CHEBI:57856"/>
        <dbReference type="ChEBI" id="CHEBI:59789"/>
        <dbReference type="ChEBI" id="CHEBI:167623"/>
        <dbReference type="ChEBI" id="CHEBI:172880"/>
    </reaction>
    <physiologicalReaction direction="left-to-right" evidence="16">
        <dbReference type="Rhea" id="RHEA:78480"/>
    </physiologicalReaction>
</comment>
<evidence type="ECO:0000256" key="3">
    <source>
        <dbReference type="ARBA" id="ARBA00004604"/>
    </source>
</evidence>
<evidence type="ECO:0000256" key="8">
    <source>
        <dbReference type="ARBA" id="ARBA00022679"/>
    </source>
</evidence>
<keyword evidence="10" id="KW-0805">Transcription regulation</keyword>
<evidence type="ECO:0000256" key="21">
    <source>
        <dbReference type="ARBA" id="ARBA00079339"/>
    </source>
</evidence>
<dbReference type="OrthoDB" id="194443at2759"/>
<comment type="catalytic activity">
    <reaction evidence="14">
        <text>a 5'-end (N(2),N(7)-dimethyl 5'-triphosphoguanosine)-ribonucleoside in snoRNA + S-adenosyl-L-methionine = a 5'-end (N(2),N(2),N(7)-trimethyl 5'-triphosphoguanosine)-ribonucleoside in snoRNA + S-adenosyl-L-homocysteine + H(+)</text>
        <dbReference type="Rhea" id="RHEA:78507"/>
        <dbReference type="Rhea" id="RHEA-COMP:19088"/>
        <dbReference type="Rhea" id="RHEA-COMP:19090"/>
        <dbReference type="ChEBI" id="CHEBI:15378"/>
        <dbReference type="ChEBI" id="CHEBI:57856"/>
        <dbReference type="ChEBI" id="CHEBI:59789"/>
        <dbReference type="ChEBI" id="CHEBI:167623"/>
        <dbReference type="ChEBI" id="CHEBI:172880"/>
    </reaction>
    <physiologicalReaction direction="left-to-right" evidence="14">
        <dbReference type="Rhea" id="RHEA:78508"/>
    </physiologicalReaction>
</comment>
<evidence type="ECO:0000313" key="24">
    <source>
        <dbReference type="EMBL" id="ORZ10808.1"/>
    </source>
</evidence>
<evidence type="ECO:0000256" key="13">
    <source>
        <dbReference type="ARBA" id="ARBA00025783"/>
    </source>
</evidence>
<name>A0A1X2I767_9FUNG</name>
<dbReference type="CDD" id="cd02440">
    <property type="entry name" value="AdoMet_MTases"/>
    <property type="match status" value="1"/>
</dbReference>
<comment type="subcellular location">
    <subcellularLocation>
        <location evidence="2">Cytoplasm</location>
    </subcellularLocation>
    <subcellularLocation>
        <location evidence="1">Nucleus</location>
        <location evidence="1">Cajal body</location>
    </subcellularLocation>
    <subcellularLocation>
        <location evidence="3">Nucleus</location>
        <location evidence="3">Nucleolus</location>
    </subcellularLocation>
</comment>
<comment type="catalytic activity">
    <reaction evidence="17">
        <text>a 5'-end (N(7)-methyl 5'-triphosphoguanosine)-ribonucleoside in snRNA + S-adenosyl-L-methionine = a 5'-end (N(2),N(7)-dimethyl 5'-triphosphoguanosine)-ribonucleoside in snRNA + S-adenosyl-L-homocysteine + H(+)</text>
        <dbReference type="Rhea" id="RHEA:78471"/>
        <dbReference type="Rhea" id="RHEA-COMP:19085"/>
        <dbReference type="Rhea" id="RHEA-COMP:19087"/>
        <dbReference type="ChEBI" id="CHEBI:15378"/>
        <dbReference type="ChEBI" id="CHEBI:57856"/>
        <dbReference type="ChEBI" id="CHEBI:59789"/>
        <dbReference type="ChEBI" id="CHEBI:156461"/>
        <dbReference type="ChEBI" id="CHEBI:172880"/>
    </reaction>
    <physiologicalReaction direction="left-to-right" evidence="17">
        <dbReference type="Rhea" id="RHEA:78472"/>
    </physiologicalReaction>
</comment>
<evidence type="ECO:0000313" key="25">
    <source>
        <dbReference type="Proteomes" id="UP000193560"/>
    </source>
</evidence>
<feature type="region of interest" description="Disordered" evidence="23">
    <location>
        <begin position="11"/>
        <end position="43"/>
    </location>
</feature>
<feature type="compositionally biased region" description="Low complexity" evidence="23">
    <location>
        <begin position="21"/>
        <end position="35"/>
    </location>
</feature>
<evidence type="ECO:0000256" key="10">
    <source>
        <dbReference type="ARBA" id="ARBA00023015"/>
    </source>
</evidence>
<organism evidence="24 25">
    <name type="scientific">Absidia repens</name>
    <dbReference type="NCBI Taxonomy" id="90262"/>
    <lineage>
        <taxon>Eukaryota</taxon>
        <taxon>Fungi</taxon>
        <taxon>Fungi incertae sedis</taxon>
        <taxon>Mucoromycota</taxon>
        <taxon>Mucoromycotina</taxon>
        <taxon>Mucoromycetes</taxon>
        <taxon>Mucorales</taxon>
        <taxon>Cunninghamellaceae</taxon>
        <taxon>Absidia</taxon>
    </lineage>
</organism>
<gene>
    <name evidence="24" type="ORF">BCR42DRAFT_422067</name>
</gene>
<keyword evidence="5" id="KW-0963">Cytoplasm</keyword>
<evidence type="ECO:0000256" key="19">
    <source>
        <dbReference type="ARBA" id="ARBA00057179"/>
    </source>
</evidence>
<dbReference type="Proteomes" id="UP000193560">
    <property type="component" value="Unassembled WGS sequence"/>
</dbReference>
<dbReference type="GO" id="GO:0071164">
    <property type="term" value="F:RNA cap trimethylguanosine synthase activity"/>
    <property type="evidence" value="ECO:0007669"/>
    <property type="project" value="TreeGrafter"/>
</dbReference>
<dbReference type="Gene3D" id="3.40.50.150">
    <property type="entry name" value="Vaccinia Virus protein VP39"/>
    <property type="match status" value="1"/>
</dbReference>
<keyword evidence="25" id="KW-1185">Reference proteome</keyword>
<evidence type="ECO:0000256" key="12">
    <source>
        <dbReference type="ARBA" id="ARBA00023242"/>
    </source>
</evidence>
<keyword evidence="9" id="KW-0949">S-adenosyl-L-methionine</keyword>
<dbReference type="SUPFAM" id="SSF53335">
    <property type="entry name" value="S-adenosyl-L-methionine-dependent methyltransferases"/>
    <property type="match status" value="1"/>
</dbReference>
<evidence type="ECO:0000256" key="2">
    <source>
        <dbReference type="ARBA" id="ARBA00004496"/>
    </source>
</evidence>
<dbReference type="STRING" id="90262.A0A1X2I767"/>
<accession>A0A1X2I767</accession>
<dbReference type="PANTHER" id="PTHR14741">
    <property type="entry name" value="S-ADENOSYLMETHIONINE-DEPENDENT METHYLTRANSFERASE RELATED"/>
    <property type="match status" value="1"/>
</dbReference>
<dbReference type="FunFam" id="3.40.50.150:FF:000066">
    <property type="entry name" value="Trimethylguanosine synthase 1"/>
    <property type="match status" value="1"/>
</dbReference>
<comment type="caution">
    <text evidence="24">The sequence shown here is derived from an EMBL/GenBank/DDBJ whole genome shotgun (WGS) entry which is preliminary data.</text>
</comment>
<evidence type="ECO:0000256" key="4">
    <source>
        <dbReference type="ARBA" id="ARBA00018517"/>
    </source>
</evidence>
<evidence type="ECO:0000256" key="23">
    <source>
        <dbReference type="SAM" id="MobiDB-lite"/>
    </source>
</evidence>
<evidence type="ECO:0000256" key="14">
    <source>
        <dbReference type="ARBA" id="ARBA00047418"/>
    </source>
</evidence>
<evidence type="ECO:0000256" key="9">
    <source>
        <dbReference type="ARBA" id="ARBA00022691"/>
    </source>
</evidence>
<evidence type="ECO:0000256" key="5">
    <source>
        <dbReference type="ARBA" id="ARBA00022490"/>
    </source>
</evidence>
<dbReference type="GO" id="GO:0005737">
    <property type="term" value="C:cytoplasm"/>
    <property type="evidence" value="ECO:0007669"/>
    <property type="project" value="UniProtKB-SubCell"/>
</dbReference>
<keyword evidence="6" id="KW-0597">Phosphoprotein</keyword>
<dbReference type="GO" id="GO:0005730">
    <property type="term" value="C:nucleolus"/>
    <property type="evidence" value="ECO:0007669"/>
    <property type="project" value="UniProtKB-SubCell"/>
</dbReference>
<evidence type="ECO:0000256" key="7">
    <source>
        <dbReference type="ARBA" id="ARBA00022603"/>
    </source>
</evidence>
<dbReference type="InterPro" id="IPR029063">
    <property type="entry name" value="SAM-dependent_MTases_sf"/>
</dbReference>
<evidence type="ECO:0000256" key="15">
    <source>
        <dbReference type="ARBA" id="ARBA00048740"/>
    </source>
</evidence>
<dbReference type="EMBL" id="MCGE01000023">
    <property type="protein sequence ID" value="ORZ10808.1"/>
    <property type="molecule type" value="Genomic_DNA"/>
</dbReference>
<protein>
    <recommendedName>
        <fullName evidence="4">Trimethylguanosine synthase</fullName>
    </recommendedName>
    <alternativeName>
        <fullName evidence="18">Cap-specific guanine-N(2) methyltransferase</fullName>
    </alternativeName>
    <alternativeName>
        <fullName evidence="21">Nuclear receptor coactivator 6-interacting protein</fullName>
    </alternativeName>
    <alternativeName>
        <fullName evidence="22">PRIP-interacting protein with methyltransferase motif</fullName>
    </alternativeName>
</protein>
<evidence type="ECO:0000256" key="22">
    <source>
        <dbReference type="ARBA" id="ARBA00081504"/>
    </source>
</evidence>
<keyword evidence="7 24" id="KW-0489">Methyltransferase</keyword>
<evidence type="ECO:0000256" key="6">
    <source>
        <dbReference type="ARBA" id="ARBA00022553"/>
    </source>
</evidence>
<dbReference type="InterPro" id="IPR019012">
    <property type="entry name" value="RNA_cap_Gua-N2-MeTrfase"/>
</dbReference>
<sequence length="424" mass="47011">MLFDLYKANDTTSHSSFADDSNPSSLKRSLSPSPLYDHDTADHETSDYNVDKALLLPLSVLMIDKTDMVLDTGEVVLLNKHATGTTNGSFLATKLENSHGNSTATVLSSMNQTDGINTDVTEATSSTIGGAIISTPSSSTESSIVSDNSLKKCQIMSTYDPYKRRAKKRQSKKLFNSSPTAPIVFNNAIVFYTLDKMPSEIQKYWYQRYSYFSKYDEGILMDHEGWFSVTPELIAQHIAERCRSDIVIDAFCGCGGNAIQFASTCQRVIAIDIDPVKLHCARHNAKIYGVEDRIEFILGNFYELAPFLKADVVFLSPPWGGPPYHKAKVYNLKTMMPGNGMSIFKLASRITPNIAFFIPKTTNLHQLALLAGRGNFYEIERNYLGGTLKALTAYYGDYLPNCGNQQELASIPSGRPQLENNDET</sequence>
<dbReference type="PANTHER" id="PTHR14741:SF32">
    <property type="entry name" value="TRIMETHYLGUANOSINE SYNTHASE"/>
    <property type="match status" value="1"/>
</dbReference>